<comment type="caution">
    <text evidence="3">The sequence shown here is derived from an EMBL/GenBank/DDBJ whole genome shotgun (WGS) entry which is preliminary data.</text>
</comment>
<evidence type="ECO:0000313" key="3">
    <source>
        <dbReference type="EMBL" id="KAA8909158.1"/>
    </source>
</evidence>
<keyword evidence="2" id="KW-1133">Transmembrane helix</keyword>
<name>A0A5J5F0M9_9PEZI</name>
<reference evidence="3 4" key="1">
    <citation type="submission" date="2019-09" db="EMBL/GenBank/DDBJ databases">
        <title>Draft genome of the ectomycorrhizal ascomycete Sphaerosporella brunnea.</title>
        <authorList>
            <consortium name="DOE Joint Genome Institute"/>
            <person name="Benucci G.M."/>
            <person name="Marozzi G."/>
            <person name="Antonielli L."/>
            <person name="Sanchez S."/>
            <person name="Marco P."/>
            <person name="Wang X."/>
            <person name="Falini L.B."/>
            <person name="Barry K."/>
            <person name="Haridas S."/>
            <person name="Lipzen A."/>
            <person name="Labutti K."/>
            <person name="Grigoriev I.V."/>
            <person name="Murat C."/>
            <person name="Martin F."/>
            <person name="Albertini E."/>
            <person name="Donnini D."/>
            <person name="Bonito G."/>
        </authorList>
    </citation>
    <scope>NUCLEOTIDE SEQUENCE [LARGE SCALE GENOMIC DNA]</scope>
    <source>
        <strain evidence="3 4">Sb_GMNB300</strain>
    </source>
</reference>
<dbReference type="Proteomes" id="UP000326924">
    <property type="component" value="Unassembled WGS sequence"/>
</dbReference>
<feature type="transmembrane region" description="Helical" evidence="2">
    <location>
        <begin position="20"/>
        <end position="39"/>
    </location>
</feature>
<protein>
    <submittedName>
        <fullName evidence="3">Uncharacterized protein</fullName>
    </submittedName>
</protein>
<evidence type="ECO:0000256" key="2">
    <source>
        <dbReference type="SAM" id="Phobius"/>
    </source>
</evidence>
<feature type="region of interest" description="Disordered" evidence="1">
    <location>
        <begin position="95"/>
        <end position="115"/>
    </location>
</feature>
<dbReference type="AlphaFoldDB" id="A0A5J5F0M9"/>
<keyword evidence="4" id="KW-1185">Reference proteome</keyword>
<evidence type="ECO:0000313" key="4">
    <source>
        <dbReference type="Proteomes" id="UP000326924"/>
    </source>
</evidence>
<dbReference type="EMBL" id="VXIS01000060">
    <property type="protein sequence ID" value="KAA8909158.1"/>
    <property type="molecule type" value="Genomic_DNA"/>
</dbReference>
<organism evidence="3 4">
    <name type="scientific">Sphaerosporella brunnea</name>
    <dbReference type="NCBI Taxonomy" id="1250544"/>
    <lineage>
        <taxon>Eukaryota</taxon>
        <taxon>Fungi</taxon>
        <taxon>Dikarya</taxon>
        <taxon>Ascomycota</taxon>
        <taxon>Pezizomycotina</taxon>
        <taxon>Pezizomycetes</taxon>
        <taxon>Pezizales</taxon>
        <taxon>Pyronemataceae</taxon>
        <taxon>Sphaerosporella</taxon>
    </lineage>
</organism>
<keyword evidence="2" id="KW-0812">Transmembrane</keyword>
<proteinExistence type="predicted"/>
<evidence type="ECO:0000256" key="1">
    <source>
        <dbReference type="SAM" id="MobiDB-lite"/>
    </source>
</evidence>
<sequence>MSNIHLVQVRTATISIPPSFFHLSITFVLVVSVGSIALLRRSLLQRSLPLLVIVTPNLPCSHQIQTDAGSDIRHRRKYLRIEILILQARAPQVQPNGLRKEHSQPKTFGGQPKGQNTRPVASVVVVLTFILPYRSLARPTSGLPNAMLSALNTLPWVLPKSSRNPTY</sequence>
<dbReference type="InParanoid" id="A0A5J5F0M9"/>
<accession>A0A5J5F0M9</accession>
<keyword evidence="2" id="KW-0472">Membrane</keyword>
<gene>
    <name evidence="3" type="ORF">FN846DRAFT_627999</name>
</gene>